<dbReference type="PANTHER" id="PTHR36471:SF1">
    <property type="entry name" value="SMALL MEMBRANE A-KINASE ANCHOR PROTEIN"/>
    <property type="match status" value="1"/>
</dbReference>
<evidence type="ECO:0000256" key="7">
    <source>
        <dbReference type="ARBA" id="ARBA00023139"/>
    </source>
</evidence>
<evidence type="ECO:0000313" key="9">
    <source>
        <dbReference type="EMBL" id="MBN3314492.1"/>
    </source>
</evidence>
<comment type="similarity">
    <text evidence="2">Belongs to the small membrane AKAP family.</text>
</comment>
<evidence type="ECO:0000313" key="10">
    <source>
        <dbReference type="Proteomes" id="UP000736164"/>
    </source>
</evidence>
<accession>A0A8J7NJL5</accession>
<gene>
    <name evidence="9" type="primary">Smaka</name>
    <name evidence="9" type="ORF">GTO95_0007108</name>
</gene>
<comment type="subcellular location">
    <subcellularLocation>
        <location evidence="1">Cell membrane</location>
    </subcellularLocation>
</comment>
<keyword evidence="5" id="KW-0519">Myristate</keyword>
<evidence type="ECO:0000256" key="1">
    <source>
        <dbReference type="ARBA" id="ARBA00004236"/>
    </source>
</evidence>
<keyword evidence="8" id="KW-0449">Lipoprotein</keyword>
<dbReference type="InterPro" id="IPR027969">
    <property type="entry name" value="Small_membr_AKAP"/>
</dbReference>
<dbReference type="GO" id="GO:0005886">
    <property type="term" value="C:plasma membrane"/>
    <property type="evidence" value="ECO:0007669"/>
    <property type="project" value="UniProtKB-SubCell"/>
</dbReference>
<keyword evidence="6" id="KW-0472">Membrane</keyword>
<keyword evidence="10" id="KW-1185">Reference proteome</keyword>
<feature type="non-terminal residue" evidence="9">
    <location>
        <position position="185"/>
    </location>
</feature>
<evidence type="ECO:0000256" key="6">
    <source>
        <dbReference type="ARBA" id="ARBA00023136"/>
    </source>
</evidence>
<dbReference type="Pfam" id="PF15127">
    <property type="entry name" value="SmAKAP"/>
    <property type="match status" value="1"/>
</dbReference>
<feature type="non-terminal residue" evidence="9">
    <location>
        <position position="1"/>
    </location>
</feature>
<dbReference type="GO" id="GO:0034237">
    <property type="term" value="F:protein kinase A regulatory subunit binding"/>
    <property type="evidence" value="ECO:0007669"/>
    <property type="project" value="InterPro"/>
</dbReference>
<evidence type="ECO:0000256" key="2">
    <source>
        <dbReference type="ARBA" id="ARBA00007307"/>
    </source>
</evidence>
<protein>
    <recommendedName>
        <fullName evidence="3">Small membrane A-kinase anchor protein</fullName>
    </recommendedName>
</protein>
<evidence type="ECO:0000256" key="5">
    <source>
        <dbReference type="ARBA" id="ARBA00022707"/>
    </source>
</evidence>
<organism evidence="9 10">
    <name type="scientific">Atractosteus spatula</name>
    <name type="common">Alligator gar</name>
    <name type="synonym">Lepisosteus spatula</name>
    <dbReference type="NCBI Taxonomy" id="7917"/>
    <lineage>
        <taxon>Eukaryota</taxon>
        <taxon>Metazoa</taxon>
        <taxon>Chordata</taxon>
        <taxon>Craniata</taxon>
        <taxon>Vertebrata</taxon>
        <taxon>Euteleostomi</taxon>
        <taxon>Actinopterygii</taxon>
        <taxon>Neopterygii</taxon>
        <taxon>Holostei</taxon>
        <taxon>Semionotiformes</taxon>
        <taxon>Lepisosteidae</taxon>
        <taxon>Atractosteus</taxon>
    </lineage>
</organism>
<name>A0A8J7NJL5_ATRSP</name>
<dbReference type="AlphaFoldDB" id="A0A8J7NJL5"/>
<keyword evidence="4" id="KW-1003">Cell membrane</keyword>
<sequence>MDFKNKALKMHSFFINRGYPTHVIDSAFTWAKNSPRIINSTRNSRSHNRIHLVLPYHPNTLSIPRTIINNYSILQDDPSPSATNTLNQCHIIYIMGCIKSKQNNLTQNASSVEKADGKPKKYLDENAALVNSETRQGEEGSLRVNPGLLDYAQRLSEEIVAKAVQQWAEVDSRYSDIPYIESDVP</sequence>
<proteinExistence type="inferred from homology"/>
<evidence type="ECO:0000256" key="8">
    <source>
        <dbReference type="ARBA" id="ARBA00023288"/>
    </source>
</evidence>
<dbReference type="Proteomes" id="UP000736164">
    <property type="component" value="Unassembled WGS sequence"/>
</dbReference>
<keyword evidence="7" id="KW-0564">Palmitate</keyword>
<evidence type="ECO:0000256" key="3">
    <source>
        <dbReference type="ARBA" id="ARBA00016882"/>
    </source>
</evidence>
<dbReference type="EMBL" id="JAAWVO010015641">
    <property type="protein sequence ID" value="MBN3314492.1"/>
    <property type="molecule type" value="Genomic_DNA"/>
</dbReference>
<comment type="caution">
    <text evidence="9">The sequence shown here is derived from an EMBL/GenBank/DDBJ whole genome shotgun (WGS) entry which is preliminary data.</text>
</comment>
<dbReference type="PANTHER" id="PTHR36471">
    <property type="entry name" value="SMALL MEMBRANE A-KINASE ANCHOR PROTEIN"/>
    <property type="match status" value="1"/>
</dbReference>
<reference evidence="9" key="1">
    <citation type="journal article" date="2021" name="Cell">
        <title>Tracing the genetic footprints of vertebrate landing in non-teleost ray-finned fishes.</title>
        <authorList>
            <person name="Bi X."/>
            <person name="Wang K."/>
            <person name="Yang L."/>
            <person name="Pan H."/>
            <person name="Jiang H."/>
            <person name="Wei Q."/>
            <person name="Fang M."/>
            <person name="Yu H."/>
            <person name="Zhu C."/>
            <person name="Cai Y."/>
            <person name="He Y."/>
            <person name="Gan X."/>
            <person name="Zeng H."/>
            <person name="Yu D."/>
            <person name="Zhu Y."/>
            <person name="Jiang H."/>
            <person name="Qiu Q."/>
            <person name="Yang H."/>
            <person name="Zhang Y.E."/>
            <person name="Wang W."/>
            <person name="Zhu M."/>
            <person name="He S."/>
            <person name="Zhang G."/>
        </authorList>
    </citation>
    <scope>NUCLEOTIDE SEQUENCE</scope>
    <source>
        <strain evidence="9">Allg_001</strain>
    </source>
</reference>
<evidence type="ECO:0000256" key="4">
    <source>
        <dbReference type="ARBA" id="ARBA00022475"/>
    </source>
</evidence>